<dbReference type="InterPro" id="IPR008927">
    <property type="entry name" value="6-PGluconate_DH-like_C_sf"/>
</dbReference>
<dbReference type="InterPro" id="IPR013131">
    <property type="entry name" value="Mannitol_DH_N"/>
</dbReference>
<evidence type="ECO:0000259" key="3">
    <source>
        <dbReference type="Pfam" id="PF08125"/>
    </source>
</evidence>
<evidence type="ECO:0000313" key="5">
    <source>
        <dbReference type="Proteomes" id="UP000245754"/>
    </source>
</evidence>
<dbReference type="Pfam" id="PF08125">
    <property type="entry name" value="Mannitol_dh_C"/>
    <property type="match status" value="1"/>
</dbReference>
<dbReference type="GO" id="GO:0016616">
    <property type="term" value="F:oxidoreductase activity, acting on the CH-OH group of donors, NAD or NADP as acceptor"/>
    <property type="evidence" value="ECO:0007669"/>
    <property type="project" value="TreeGrafter"/>
</dbReference>
<name>A0A316FIY0_9BURK</name>
<dbReference type="InterPro" id="IPR013118">
    <property type="entry name" value="Mannitol_DH_C"/>
</dbReference>
<dbReference type="Proteomes" id="UP000245754">
    <property type="component" value="Unassembled WGS sequence"/>
</dbReference>
<dbReference type="PRINTS" id="PR00084">
    <property type="entry name" value="MTLDHDRGNASE"/>
</dbReference>
<evidence type="ECO:0000313" key="4">
    <source>
        <dbReference type="EMBL" id="PWK37570.1"/>
    </source>
</evidence>
<dbReference type="Pfam" id="PF01232">
    <property type="entry name" value="Mannitol_dh"/>
    <property type="match status" value="1"/>
</dbReference>
<keyword evidence="1" id="KW-0560">Oxidoreductase</keyword>
<evidence type="ECO:0000259" key="2">
    <source>
        <dbReference type="Pfam" id="PF01232"/>
    </source>
</evidence>
<dbReference type="RefSeq" id="WP_258307879.1">
    <property type="nucleotide sequence ID" value="NZ_QGGT01000001.1"/>
</dbReference>
<organism evidence="4 5">
    <name type="scientific">Cupriavidus plantarum</name>
    <dbReference type="NCBI Taxonomy" id="942865"/>
    <lineage>
        <taxon>Bacteria</taxon>
        <taxon>Pseudomonadati</taxon>
        <taxon>Pseudomonadota</taxon>
        <taxon>Betaproteobacteria</taxon>
        <taxon>Burkholderiales</taxon>
        <taxon>Burkholderiaceae</taxon>
        <taxon>Cupriavidus</taxon>
    </lineage>
</organism>
<dbReference type="AlphaFoldDB" id="A0A316FIY0"/>
<accession>A0A316FIY0</accession>
<dbReference type="InterPro" id="IPR000669">
    <property type="entry name" value="Mannitol_DH"/>
</dbReference>
<reference evidence="4 5" key="1">
    <citation type="submission" date="2018-05" db="EMBL/GenBank/DDBJ databases">
        <title>Genomic Encyclopedia of Type Strains, Phase IV (KMG-V): Genome sequencing to study the core and pangenomes of soil and plant-associated prokaryotes.</title>
        <authorList>
            <person name="Whitman W."/>
        </authorList>
    </citation>
    <scope>NUCLEOTIDE SEQUENCE [LARGE SCALE GENOMIC DNA]</scope>
    <source>
        <strain evidence="4 5">SLV-132</strain>
    </source>
</reference>
<comment type="caution">
    <text evidence="4">The sequence shown here is derived from an EMBL/GenBank/DDBJ whole genome shotgun (WGS) entry which is preliminary data.</text>
</comment>
<dbReference type="InterPro" id="IPR036291">
    <property type="entry name" value="NAD(P)-bd_dom_sf"/>
</dbReference>
<proteinExistence type="predicted"/>
<protein>
    <submittedName>
        <fullName evidence="4">Fructuronate reductase</fullName>
    </submittedName>
</protein>
<dbReference type="PANTHER" id="PTHR43362:SF1">
    <property type="entry name" value="MANNITOL DEHYDROGENASE 2-RELATED"/>
    <property type="match status" value="1"/>
</dbReference>
<gene>
    <name evidence="4" type="ORF">C7419_1011452</name>
</gene>
<sequence>MGMDTGRERLHPSRLNALAVRGPRYRREALRGGIVHLGIGAFHRAHQAVVTEDALEADAEDRRWGIVGVSLRRPDTRDALMPQGGLYTLVVRDGAGVSLRVVGAVIDVLVAAEAPDAVIDRIAHPDTRIVSLTITEKGYCHDPGTGALNPHDPDIAHDLRHEVAPVTALGYLARGLQRRRERGLGPVTLLSCDNLASNGDTLRGVLLAFTERYDPALRAWIDAHCAFPNSMVDRIVPKTTEEDVARVSSALGLHDAWPVAGEPFLQWVVEDRFAAGRPHWEAGGAQFVDDAQPFERLKHRLVNGSQSMMAYFGVMAGWSTTDRVIAQPPVRTFIHEAMRHELQPTLPPLPGLDVDAYRDSLLPRFENPALGHRTRQIAMDGSQKIPQRLLAPIAERLARGEPFDRLALGVAAWIHFLRGYDERGEAYPIEDPMAAALRPLAGDVARITGFVPVFGDLGTSAIFVETVGRQLARLRQLGTLAAVTAP</sequence>
<dbReference type="PANTHER" id="PTHR43362">
    <property type="entry name" value="MANNITOL DEHYDROGENASE DSF1-RELATED"/>
    <property type="match status" value="1"/>
</dbReference>
<evidence type="ECO:0000256" key="1">
    <source>
        <dbReference type="ARBA" id="ARBA00023002"/>
    </source>
</evidence>
<feature type="domain" description="Mannitol dehydrogenase N-terminal" evidence="2">
    <location>
        <begin position="33"/>
        <end position="281"/>
    </location>
</feature>
<dbReference type="EMBL" id="QGGT01000001">
    <property type="protein sequence ID" value="PWK37570.1"/>
    <property type="molecule type" value="Genomic_DNA"/>
</dbReference>
<dbReference type="SUPFAM" id="SSF51735">
    <property type="entry name" value="NAD(P)-binding Rossmann-fold domains"/>
    <property type="match status" value="1"/>
</dbReference>
<dbReference type="InterPro" id="IPR050988">
    <property type="entry name" value="Mannitol_DH/Oxidoreductase"/>
</dbReference>
<keyword evidence="5" id="KW-1185">Reference proteome</keyword>
<dbReference type="Gene3D" id="3.40.50.720">
    <property type="entry name" value="NAD(P)-binding Rossmann-like Domain"/>
    <property type="match status" value="1"/>
</dbReference>
<feature type="domain" description="Mannitol dehydrogenase C-terminal" evidence="3">
    <location>
        <begin position="291"/>
        <end position="472"/>
    </location>
</feature>
<dbReference type="SUPFAM" id="SSF48179">
    <property type="entry name" value="6-phosphogluconate dehydrogenase C-terminal domain-like"/>
    <property type="match status" value="1"/>
</dbReference>
<dbReference type="Gene3D" id="1.10.1040.10">
    <property type="entry name" value="N-(1-d-carboxylethyl)-l-norvaline Dehydrogenase, domain 2"/>
    <property type="match status" value="1"/>
</dbReference>
<dbReference type="InterPro" id="IPR013328">
    <property type="entry name" value="6PGD_dom2"/>
</dbReference>